<sequence>MKKIPPTRDEDLHLISVVTAVGNVSCTCYSASQPATFPTCITASITVCSGIRIWHFGTNWHAATASIPPFFCKREEKVTLSRRQVNLLKEAKTLHAAAAACWPFILFSSLF</sequence>
<dbReference type="EMBL" id="HBUE01168533">
    <property type="protein sequence ID" value="CAG6513775.1"/>
    <property type="molecule type" value="Transcribed_RNA"/>
</dbReference>
<accession>A0A8D8DS37</accession>
<name>A0A8D8DS37_CULPI</name>
<protein>
    <submittedName>
        <fullName evidence="1">(northern house mosquito) hypothetical protein</fullName>
    </submittedName>
</protein>
<proteinExistence type="predicted"/>
<dbReference type="AlphaFoldDB" id="A0A8D8DS37"/>
<reference evidence="1" key="1">
    <citation type="submission" date="2021-05" db="EMBL/GenBank/DDBJ databases">
        <authorList>
            <person name="Alioto T."/>
            <person name="Alioto T."/>
            <person name="Gomez Garrido J."/>
        </authorList>
    </citation>
    <scope>NUCLEOTIDE SEQUENCE</scope>
</reference>
<evidence type="ECO:0000313" key="1">
    <source>
        <dbReference type="EMBL" id="CAG6513775.1"/>
    </source>
</evidence>
<dbReference type="EMBL" id="HBUE01273889">
    <property type="protein sequence ID" value="CAG6565256.1"/>
    <property type="molecule type" value="Transcribed_RNA"/>
</dbReference>
<organism evidence="1">
    <name type="scientific">Culex pipiens</name>
    <name type="common">House mosquito</name>
    <dbReference type="NCBI Taxonomy" id="7175"/>
    <lineage>
        <taxon>Eukaryota</taxon>
        <taxon>Metazoa</taxon>
        <taxon>Ecdysozoa</taxon>
        <taxon>Arthropoda</taxon>
        <taxon>Hexapoda</taxon>
        <taxon>Insecta</taxon>
        <taxon>Pterygota</taxon>
        <taxon>Neoptera</taxon>
        <taxon>Endopterygota</taxon>
        <taxon>Diptera</taxon>
        <taxon>Nematocera</taxon>
        <taxon>Culicoidea</taxon>
        <taxon>Culicidae</taxon>
        <taxon>Culicinae</taxon>
        <taxon>Culicini</taxon>
        <taxon>Culex</taxon>
        <taxon>Culex</taxon>
    </lineage>
</organism>